<gene>
    <name evidence="1" type="ORF">TNIN_119981</name>
</gene>
<dbReference type="Proteomes" id="UP000886998">
    <property type="component" value="Unassembled WGS sequence"/>
</dbReference>
<evidence type="ECO:0000313" key="2">
    <source>
        <dbReference type="Proteomes" id="UP000886998"/>
    </source>
</evidence>
<protein>
    <submittedName>
        <fullName evidence="1">Uncharacterized protein</fullName>
    </submittedName>
</protein>
<name>A0A8X6WZD5_9ARAC</name>
<proteinExistence type="predicted"/>
<dbReference type="EMBL" id="BMAV01003544">
    <property type="protein sequence ID" value="GFY43214.1"/>
    <property type="molecule type" value="Genomic_DNA"/>
</dbReference>
<comment type="caution">
    <text evidence="1">The sequence shown here is derived from an EMBL/GenBank/DDBJ whole genome shotgun (WGS) entry which is preliminary data.</text>
</comment>
<dbReference type="AlphaFoldDB" id="A0A8X6WZD5"/>
<dbReference type="OrthoDB" id="10634907at2759"/>
<sequence length="184" mass="21204">MCEGGSNDLAKGIDIYKKCCLHPAKLAWLPKELSLSPKSTGYSSSCSSYITMDGSRVGQTGPLYGAVLRFDEDNENEILTRYNREDHIPSPFESKVLRFDEDKENELLTRHNREDKKEDYVLDLQTTTPVIPIASWVESILLKRKEKELRNQNSQLYTVLVDMSQRNRKLQDELEKLKSLYSEP</sequence>
<evidence type="ECO:0000313" key="1">
    <source>
        <dbReference type="EMBL" id="GFY43214.1"/>
    </source>
</evidence>
<keyword evidence="2" id="KW-1185">Reference proteome</keyword>
<organism evidence="1 2">
    <name type="scientific">Trichonephila inaurata madagascariensis</name>
    <dbReference type="NCBI Taxonomy" id="2747483"/>
    <lineage>
        <taxon>Eukaryota</taxon>
        <taxon>Metazoa</taxon>
        <taxon>Ecdysozoa</taxon>
        <taxon>Arthropoda</taxon>
        <taxon>Chelicerata</taxon>
        <taxon>Arachnida</taxon>
        <taxon>Araneae</taxon>
        <taxon>Araneomorphae</taxon>
        <taxon>Entelegynae</taxon>
        <taxon>Araneoidea</taxon>
        <taxon>Nephilidae</taxon>
        <taxon>Trichonephila</taxon>
        <taxon>Trichonephila inaurata</taxon>
    </lineage>
</organism>
<reference evidence="1" key="1">
    <citation type="submission" date="2020-08" db="EMBL/GenBank/DDBJ databases">
        <title>Multicomponent nature underlies the extraordinary mechanical properties of spider dragline silk.</title>
        <authorList>
            <person name="Kono N."/>
            <person name="Nakamura H."/>
            <person name="Mori M."/>
            <person name="Yoshida Y."/>
            <person name="Ohtoshi R."/>
            <person name="Malay A.D."/>
            <person name="Moran D.A.P."/>
            <person name="Tomita M."/>
            <person name="Numata K."/>
            <person name="Arakawa K."/>
        </authorList>
    </citation>
    <scope>NUCLEOTIDE SEQUENCE</scope>
</reference>
<accession>A0A8X6WZD5</accession>